<evidence type="ECO:0000313" key="2">
    <source>
        <dbReference type="EMBL" id="GAA4521952.1"/>
    </source>
</evidence>
<dbReference type="Pfam" id="PF00561">
    <property type="entry name" value="Abhydrolase_1"/>
    <property type="match status" value="1"/>
</dbReference>
<protein>
    <submittedName>
        <fullName evidence="2">Alpha/beta hydrolase</fullName>
    </submittedName>
</protein>
<organism evidence="2 3">
    <name type="scientific">Actinoallomurus oryzae</name>
    <dbReference type="NCBI Taxonomy" id="502180"/>
    <lineage>
        <taxon>Bacteria</taxon>
        <taxon>Bacillati</taxon>
        <taxon>Actinomycetota</taxon>
        <taxon>Actinomycetes</taxon>
        <taxon>Streptosporangiales</taxon>
        <taxon>Thermomonosporaceae</taxon>
        <taxon>Actinoallomurus</taxon>
    </lineage>
</organism>
<proteinExistence type="predicted"/>
<dbReference type="InterPro" id="IPR029058">
    <property type="entry name" value="AB_hydrolase_fold"/>
</dbReference>
<reference evidence="3" key="1">
    <citation type="journal article" date="2019" name="Int. J. Syst. Evol. Microbiol.">
        <title>The Global Catalogue of Microorganisms (GCM) 10K type strain sequencing project: providing services to taxonomists for standard genome sequencing and annotation.</title>
        <authorList>
            <consortium name="The Broad Institute Genomics Platform"/>
            <consortium name="The Broad Institute Genome Sequencing Center for Infectious Disease"/>
            <person name="Wu L."/>
            <person name="Ma J."/>
        </authorList>
    </citation>
    <scope>NUCLEOTIDE SEQUENCE [LARGE SCALE GENOMIC DNA]</scope>
    <source>
        <strain evidence="3">JCM 17933</strain>
    </source>
</reference>
<dbReference type="EMBL" id="BAABHF010000079">
    <property type="protein sequence ID" value="GAA4521952.1"/>
    <property type="molecule type" value="Genomic_DNA"/>
</dbReference>
<name>A0ABP8R9B7_9ACTN</name>
<dbReference type="InterPro" id="IPR000073">
    <property type="entry name" value="AB_hydrolase_1"/>
</dbReference>
<keyword evidence="3" id="KW-1185">Reference proteome</keyword>
<dbReference type="Proteomes" id="UP001500503">
    <property type="component" value="Unassembled WGS sequence"/>
</dbReference>
<accession>A0ABP8R9B7</accession>
<gene>
    <name evidence="2" type="ORF">GCM10023191_100860</name>
</gene>
<dbReference type="Gene3D" id="3.40.50.1820">
    <property type="entry name" value="alpha/beta hydrolase"/>
    <property type="match status" value="1"/>
</dbReference>
<evidence type="ECO:0000259" key="1">
    <source>
        <dbReference type="Pfam" id="PF00561"/>
    </source>
</evidence>
<sequence>MKPRGAQPLAAALVSVGRRFLWDLEGEDRPGEYIYVPPGGLTMPFSQPTNGFRLHYLRSGEGPPVVLVHGNPGDNKEYSKLLPLLTPHADVVVPDLRGYGRSDKHLKDVGNAYALSGQVDGVIALIDELGISDAVPCGYDVGSFTVQTIAVKRPDLARSLVIAPPTMGVGRRILEEEAVNAFLHAILYKTTLVEDLIDGKPDAVRAALKENLQNWSAPGSDVVDELLDHLTENHSAPGAFVAGVMWFRFPEGNPITYYANEKKPERADRFSKPITILWPDKDPLFRRNGATTCPTSTVTTHSIS</sequence>
<comment type="caution">
    <text evidence="2">The sequence shown here is derived from an EMBL/GenBank/DDBJ whole genome shotgun (WGS) entry which is preliminary data.</text>
</comment>
<dbReference type="PANTHER" id="PTHR46438">
    <property type="entry name" value="ALPHA/BETA-HYDROLASES SUPERFAMILY PROTEIN"/>
    <property type="match status" value="1"/>
</dbReference>
<dbReference type="GO" id="GO:0016787">
    <property type="term" value="F:hydrolase activity"/>
    <property type="evidence" value="ECO:0007669"/>
    <property type="project" value="UniProtKB-KW"/>
</dbReference>
<feature type="domain" description="AB hydrolase-1" evidence="1">
    <location>
        <begin position="63"/>
        <end position="163"/>
    </location>
</feature>
<dbReference type="SUPFAM" id="SSF53474">
    <property type="entry name" value="alpha/beta-Hydrolases"/>
    <property type="match status" value="1"/>
</dbReference>
<evidence type="ECO:0000313" key="3">
    <source>
        <dbReference type="Proteomes" id="UP001500503"/>
    </source>
</evidence>
<dbReference type="PANTHER" id="PTHR46438:SF11">
    <property type="entry name" value="LIPASE-RELATED"/>
    <property type="match status" value="1"/>
</dbReference>
<keyword evidence="2" id="KW-0378">Hydrolase</keyword>